<evidence type="ECO:0000256" key="2">
    <source>
        <dbReference type="ARBA" id="ARBA00023172"/>
    </source>
</evidence>
<feature type="domain" description="Tyr recombinase" evidence="3">
    <location>
        <begin position="112"/>
        <end position="300"/>
    </location>
</feature>
<dbReference type="SUPFAM" id="SSF56349">
    <property type="entry name" value="DNA breaking-rejoining enzymes"/>
    <property type="match status" value="1"/>
</dbReference>
<dbReference type="GO" id="GO:0006310">
    <property type="term" value="P:DNA recombination"/>
    <property type="evidence" value="ECO:0007669"/>
    <property type="project" value="UniProtKB-KW"/>
</dbReference>
<accession>A0AAN7PTU5</accession>
<sequence length="364" mass="41081">MFEEEMQLTPPELRVIAQDTLKNLLPSKSKSEYEKAYSKFLEWSHANNVTVVTENVMISFFKGKRETFKSSTLWKLYSMLRTMLNIRQNIDIAKFANLQVLLKNYSKSYIAKKSKTLNFDQVEAFLKNAPDINYLVVKVALIIGYTGACRRQELTNMSIKDLEFKESIIFVSIPNSKNGQPRYFAITKEEWVALIKKYIELRPEAVTHDRLFLNYRTGHCTVQPIGINKMGEMPKVIASFLNLENPEQYSGHCFRRSSASELANRGGDILTLKQHGGWKSSSAAEGYIETSKKRKVEVSDILSKPGFSGAGTSQNNKSKESIQITSAANETRSENVVIQNTNSVPCVTINTGSNCTVSVQINNN</sequence>
<dbReference type="Gene3D" id="1.10.443.10">
    <property type="entry name" value="Intergrase catalytic core"/>
    <property type="match status" value="1"/>
</dbReference>
<dbReference type="InterPro" id="IPR011010">
    <property type="entry name" value="DNA_brk_join_enz"/>
</dbReference>
<evidence type="ECO:0000259" key="3">
    <source>
        <dbReference type="PROSITE" id="PS51898"/>
    </source>
</evidence>
<keyword evidence="5" id="KW-1185">Reference proteome</keyword>
<keyword evidence="1" id="KW-0238">DNA-binding</keyword>
<organism evidence="4 5">
    <name type="scientific">Aquatica leii</name>
    <dbReference type="NCBI Taxonomy" id="1421715"/>
    <lineage>
        <taxon>Eukaryota</taxon>
        <taxon>Metazoa</taxon>
        <taxon>Ecdysozoa</taxon>
        <taxon>Arthropoda</taxon>
        <taxon>Hexapoda</taxon>
        <taxon>Insecta</taxon>
        <taxon>Pterygota</taxon>
        <taxon>Neoptera</taxon>
        <taxon>Endopterygota</taxon>
        <taxon>Coleoptera</taxon>
        <taxon>Polyphaga</taxon>
        <taxon>Elateriformia</taxon>
        <taxon>Elateroidea</taxon>
        <taxon>Lampyridae</taxon>
        <taxon>Luciolinae</taxon>
        <taxon>Aquatica</taxon>
    </lineage>
</organism>
<gene>
    <name evidence="4" type="ORF">RN001_012039</name>
</gene>
<dbReference type="EMBL" id="JARPUR010000005">
    <property type="protein sequence ID" value="KAK4875617.1"/>
    <property type="molecule type" value="Genomic_DNA"/>
</dbReference>
<dbReference type="InterPro" id="IPR050090">
    <property type="entry name" value="Tyrosine_recombinase_XerCD"/>
</dbReference>
<dbReference type="PROSITE" id="PS51898">
    <property type="entry name" value="TYR_RECOMBINASE"/>
    <property type="match status" value="1"/>
</dbReference>
<dbReference type="Proteomes" id="UP001353858">
    <property type="component" value="Unassembled WGS sequence"/>
</dbReference>
<name>A0AAN7PTU5_9COLE</name>
<evidence type="ECO:0000313" key="5">
    <source>
        <dbReference type="Proteomes" id="UP001353858"/>
    </source>
</evidence>
<protein>
    <recommendedName>
        <fullName evidence="3">Tyr recombinase domain-containing protein</fullName>
    </recommendedName>
</protein>
<evidence type="ECO:0000313" key="4">
    <source>
        <dbReference type="EMBL" id="KAK4875617.1"/>
    </source>
</evidence>
<dbReference type="InterPro" id="IPR013762">
    <property type="entry name" value="Integrase-like_cat_sf"/>
</dbReference>
<proteinExistence type="predicted"/>
<dbReference type="PANTHER" id="PTHR30349">
    <property type="entry name" value="PHAGE INTEGRASE-RELATED"/>
    <property type="match status" value="1"/>
</dbReference>
<evidence type="ECO:0000256" key="1">
    <source>
        <dbReference type="ARBA" id="ARBA00023125"/>
    </source>
</evidence>
<keyword evidence="2" id="KW-0233">DNA recombination</keyword>
<dbReference type="Pfam" id="PF00589">
    <property type="entry name" value="Phage_integrase"/>
    <property type="match status" value="1"/>
</dbReference>
<comment type="caution">
    <text evidence="4">The sequence shown here is derived from an EMBL/GenBank/DDBJ whole genome shotgun (WGS) entry which is preliminary data.</text>
</comment>
<dbReference type="GO" id="GO:0015074">
    <property type="term" value="P:DNA integration"/>
    <property type="evidence" value="ECO:0007669"/>
    <property type="project" value="InterPro"/>
</dbReference>
<dbReference type="GO" id="GO:0003677">
    <property type="term" value="F:DNA binding"/>
    <property type="evidence" value="ECO:0007669"/>
    <property type="project" value="UniProtKB-KW"/>
</dbReference>
<dbReference type="AlphaFoldDB" id="A0AAN7PTU5"/>
<reference evidence="5" key="1">
    <citation type="submission" date="2023-01" db="EMBL/GenBank/DDBJ databases">
        <title>Key to firefly adult light organ development and bioluminescence: homeobox transcription factors regulate luciferase expression and transportation to peroxisome.</title>
        <authorList>
            <person name="Fu X."/>
        </authorList>
    </citation>
    <scope>NUCLEOTIDE SEQUENCE [LARGE SCALE GENOMIC DNA]</scope>
</reference>
<dbReference type="InterPro" id="IPR002104">
    <property type="entry name" value="Integrase_catalytic"/>
</dbReference>
<dbReference type="PANTHER" id="PTHR30349:SF41">
    <property type="entry name" value="INTEGRASE_RECOMBINASE PROTEIN MJ0367-RELATED"/>
    <property type="match status" value="1"/>
</dbReference>